<dbReference type="InterPro" id="IPR011059">
    <property type="entry name" value="Metal-dep_hydrolase_composite"/>
</dbReference>
<sequence>MIYAADIILPISNPPIANGAVLVTDGRINAVGVKDELLAANPGEEVTEFADAILMPGLVNLHGHLECSSFDFLAKPTPFSEWVGTIIQAGLKMQRDDWLSASRAGVKKYFVSGITCTADITRSGVGLQAVAEAGMPALVYLEAVGIDDRNLTDAVVDLLERVKSAQSILGVGDIKVGLSPHSVYSLSKSALKVCNDISLEYGLPLSIHLTETQAEVELICSGTGSLASTIGKKMRLEVIKQGGTGKTPAYYLNDLGLVRDSLIAAHGVWLSDRDIALLQEKGSAVAVCPTSNELLGSGEAPIKQFIEHGLEFGLGTDSPASNPDMDLFVEARKARAILEKQLGQAKPQSEVSAALSPKRLIEMMTLGAARILGFADDLGSIDPGKRADFIILNHQDTASDPYDYLIETASKSLISQTILSGNIVYNR</sequence>
<dbReference type="PANTHER" id="PTHR43794">
    <property type="entry name" value="AMINOHYDROLASE SSNA-RELATED"/>
    <property type="match status" value="1"/>
</dbReference>
<dbReference type="GO" id="GO:0016810">
    <property type="term" value="F:hydrolase activity, acting on carbon-nitrogen (but not peptide) bonds"/>
    <property type="evidence" value="ECO:0007669"/>
    <property type="project" value="InterPro"/>
</dbReference>
<protein>
    <recommendedName>
        <fullName evidence="2">Amidohydrolase-related domain-containing protein</fullName>
    </recommendedName>
</protein>
<dbReference type="InterPro" id="IPR006680">
    <property type="entry name" value="Amidohydro-rel"/>
</dbReference>
<dbReference type="Pfam" id="PF01979">
    <property type="entry name" value="Amidohydro_1"/>
    <property type="match status" value="1"/>
</dbReference>
<reference evidence="4" key="1">
    <citation type="submission" date="2017-09" db="EMBL/GenBank/DDBJ databases">
        <title>Depth-based differentiation of microbial function through sediment-hosted aquifers and enrichment of novel symbionts in the deep terrestrial subsurface.</title>
        <authorList>
            <person name="Probst A.J."/>
            <person name="Ladd B."/>
            <person name="Jarett J.K."/>
            <person name="Geller-Mcgrath D.E."/>
            <person name="Sieber C.M.K."/>
            <person name="Emerson J.B."/>
            <person name="Anantharaman K."/>
            <person name="Thomas B.C."/>
            <person name="Malmstrom R."/>
            <person name="Stieglmeier M."/>
            <person name="Klingl A."/>
            <person name="Woyke T."/>
            <person name="Ryan C.M."/>
            <person name="Banfield J.F."/>
        </authorList>
    </citation>
    <scope>NUCLEOTIDE SEQUENCE [LARGE SCALE GENOMIC DNA]</scope>
</reference>
<keyword evidence="1" id="KW-0378">Hydrolase</keyword>
<dbReference type="RefSeq" id="WP_286678959.1">
    <property type="nucleotide sequence ID" value="NZ_MNXI01000118.1"/>
</dbReference>
<comment type="caution">
    <text evidence="3">The sequence shown here is derived from an EMBL/GenBank/DDBJ whole genome shotgun (WGS) entry which is preliminary data.</text>
</comment>
<dbReference type="Gene3D" id="2.30.40.10">
    <property type="entry name" value="Urease, subunit C, domain 1"/>
    <property type="match status" value="1"/>
</dbReference>
<evidence type="ECO:0000259" key="2">
    <source>
        <dbReference type="Pfam" id="PF01979"/>
    </source>
</evidence>
<dbReference type="Gene3D" id="3.20.20.140">
    <property type="entry name" value="Metal-dependent hydrolases"/>
    <property type="match status" value="1"/>
</dbReference>
<dbReference type="PANTHER" id="PTHR43794:SF11">
    <property type="entry name" value="AMIDOHYDROLASE-RELATED DOMAIN-CONTAINING PROTEIN"/>
    <property type="match status" value="1"/>
</dbReference>
<evidence type="ECO:0000313" key="3">
    <source>
        <dbReference type="EMBL" id="PIZ36063.1"/>
    </source>
</evidence>
<evidence type="ECO:0000256" key="1">
    <source>
        <dbReference type="ARBA" id="ARBA00022801"/>
    </source>
</evidence>
<dbReference type="InterPro" id="IPR032466">
    <property type="entry name" value="Metal_Hydrolase"/>
</dbReference>
<dbReference type="AlphaFoldDB" id="A0A2M7T662"/>
<gene>
    <name evidence="3" type="ORF">COY37_09320</name>
</gene>
<name>A0A2M7T662_9ACTN</name>
<dbReference type="SUPFAM" id="SSF51338">
    <property type="entry name" value="Composite domain of metallo-dependent hydrolases"/>
    <property type="match status" value="2"/>
</dbReference>
<dbReference type="Proteomes" id="UP000230956">
    <property type="component" value="Unassembled WGS sequence"/>
</dbReference>
<feature type="domain" description="Amidohydrolase-related" evidence="2">
    <location>
        <begin position="53"/>
        <end position="424"/>
    </location>
</feature>
<proteinExistence type="predicted"/>
<evidence type="ECO:0000313" key="4">
    <source>
        <dbReference type="Proteomes" id="UP000230956"/>
    </source>
</evidence>
<accession>A0A2M7T662</accession>
<organism evidence="3 4">
    <name type="scientific">Candidatus Aquicultor secundus</name>
    <dbReference type="NCBI Taxonomy" id="1973895"/>
    <lineage>
        <taxon>Bacteria</taxon>
        <taxon>Bacillati</taxon>
        <taxon>Actinomycetota</taxon>
        <taxon>Candidatus Aquicultoria</taxon>
        <taxon>Candidatus Aquicultorales</taxon>
        <taxon>Candidatus Aquicultoraceae</taxon>
        <taxon>Candidatus Aquicultor</taxon>
    </lineage>
</organism>
<dbReference type="InterPro" id="IPR050287">
    <property type="entry name" value="MTA/SAH_deaminase"/>
</dbReference>
<dbReference type="EMBL" id="PFNG01000215">
    <property type="protein sequence ID" value="PIZ36063.1"/>
    <property type="molecule type" value="Genomic_DNA"/>
</dbReference>
<dbReference type="SUPFAM" id="SSF51556">
    <property type="entry name" value="Metallo-dependent hydrolases"/>
    <property type="match status" value="1"/>
</dbReference>